<feature type="transmembrane region" description="Helical" evidence="6">
    <location>
        <begin position="265"/>
        <end position="283"/>
    </location>
</feature>
<name>A0A2T6AD44_9RHOB</name>
<evidence type="ECO:0000256" key="3">
    <source>
        <dbReference type="ARBA" id="ARBA00022692"/>
    </source>
</evidence>
<dbReference type="InterPro" id="IPR000620">
    <property type="entry name" value="EamA_dom"/>
</dbReference>
<comment type="caution">
    <text evidence="8">The sequence shown here is derived from an EMBL/GenBank/DDBJ whole genome shotgun (WGS) entry which is preliminary data.</text>
</comment>
<keyword evidence="5 6" id="KW-0472">Membrane</keyword>
<keyword evidence="9" id="KW-1185">Reference proteome</keyword>
<feature type="transmembrane region" description="Helical" evidence="6">
    <location>
        <begin position="210"/>
        <end position="231"/>
    </location>
</feature>
<comment type="subcellular location">
    <subcellularLocation>
        <location evidence="1">Membrane</location>
        <topology evidence="1">Multi-pass membrane protein</topology>
    </subcellularLocation>
</comment>
<feature type="transmembrane region" description="Helical" evidence="6">
    <location>
        <begin position="243"/>
        <end position="259"/>
    </location>
</feature>
<evidence type="ECO:0000313" key="8">
    <source>
        <dbReference type="EMBL" id="PTX41740.1"/>
    </source>
</evidence>
<evidence type="ECO:0000256" key="4">
    <source>
        <dbReference type="ARBA" id="ARBA00022989"/>
    </source>
</evidence>
<evidence type="ECO:0000313" key="9">
    <source>
        <dbReference type="Proteomes" id="UP000244069"/>
    </source>
</evidence>
<dbReference type="Proteomes" id="UP000244069">
    <property type="component" value="Unassembled WGS sequence"/>
</dbReference>
<evidence type="ECO:0000256" key="1">
    <source>
        <dbReference type="ARBA" id="ARBA00004141"/>
    </source>
</evidence>
<evidence type="ECO:0000259" key="7">
    <source>
        <dbReference type="Pfam" id="PF00892"/>
    </source>
</evidence>
<gene>
    <name evidence="8" type="ORF">C8N44_1275</name>
</gene>
<dbReference type="OrthoDB" id="7165334at2"/>
<dbReference type="EMBL" id="QBKN01000027">
    <property type="protein sequence ID" value="PTX41740.1"/>
    <property type="molecule type" value="Genomic_DNA"/>
</dbReference>
<comment type="similarity">
    <text evidence="2">Belongs to the drug/metabolite transporter (DMT) superfamily. 10 TMS drug/metabolite exporter (DME) (TC 2.A.7.3) family.</text>
</comment>
<feature type="transmembrane region" description="Helical" evidence="6">
    <location>
        <begin position="95"/>
        <end position="119"/>
    </location>
</feature>
<reference evidence="8 9" key="1">
    <citation type="submission" date="2018-04" db="EMBL/GenBank/DDBJ databases">
        <title>Genomic Encyclopedia of Archaeal and Bacterial Type Strains, Phase II (KMG-II): from individual species to whole genera.</title>
        <authorList>
            <person name="Goeker M."/>
        </authorList>
    </citation>
    <scope>NUCLEOTIDE SEQUENCE [LARGE SCALE GENOMIC DNA]</scope>
    <source>
        <strain evidence="8 9">DSM 29329</strain>
    </source>
</reference>
<dbReference type="Pfam" id="PF00892">
    <property type="entry name" value="EamA"/>
    <property type="match status" value="2"/>
</dbReference>
<organism evidence="8 9">
    <name type="scientific">Allosediminivita pacifica</name>
    <dbReference type="NCBI Taxonomy" id="1267769"/>
    <lineage>
        <taxon>Bacteria</taxon>
        <taxon>Pseudomonadati</taxon>
        <taxon>Pseudomonadota</taxon>
        <taxon>Alphaproteobacteria</taxon>
        <taxon>Rhodobacterales</taxon>
        <taxon>Paracoccaceae</taxon>
        <taxon>Allosediminivita</taxon>
    </lineage>
</organism>
<feature type="transmembrane region" description="Helical" evidence="6">
    <location>
        <begin position="128"/>
        <end position="145"/>
    </location>
</feature>
<evidence type="ECO:0000256" key="6">
    <source>
        <dbReference type="SAM" id="Phobius"/>
    </source>
</evidence>
<accession>A0A2T6AD44</accession>
<feature type="domain" description="EamA" evidence="7">
    <location>
        <begin position="11"/>
        <end position="142"/>
    </location>
</feature>
<feature type="transmembrane region" description="Helical" evidence="6">
    <location>
        <begin position="151"/>
        <end position="169"/>
    </location>
</feature>
<dbReference type="AlphaFoldDB" id="A0A2T6AD44"/>
<protein>
    <submittedName>
        <fullName evidence="8">S-adenosylmethionine uptake transporter</fullName>
    </submittedName>
</protein>
<evidence type="ECO:0000256" key="5">
    <source>
        <dbReference type="ARBA" id="ARBA00023136"/>
    </source>
</evidence>
<dbReference type="GO" id="GO:0016020">
    <property type="term" value="C:membrane"/>
    <property type="evidence" value="ECO:0007669"/>
    <property type="project" value="UniProtKB-SubCell"/>
</dbReference>
<dbReference type="SUPFAM" id="SSF103481">
    <property type="entry name" value="Multidrug resistance efflux transporter EmrE"/>
    <property type="match status" value="2"/>
</dbReference>
<dbReference type="PANTHER" id="PTHR22911">
    <property type="entry name" value="ACYL-MALONYL CONDENSING ENZYME-RELATED"/>
    <property type="match status" value="1"/>
</dbReference>
<feature type="domain" description="EamA" evidence="7">
    <location>
        <begin position="153"/>
        <end position="277"/>
    </location>
</feature>
<keyword evidence="4 6" id="KW-1133">Transmembrane helix</keyword>
<proteinExistence type="inferred from homology"/>
<dbReference type="InterPro" id="IPR037185">
    <property type="entry name" value="EmrE-like"/>
</dbReference>
<dbReference type="RefSeq" id="WP_107978174.1">
    <property type="nucleotide sequence ID" value="NZ_BMEZ01000025.1"/>
</dbReference>
<feature type="transmembrane region" description="Helical" evidence="6">
    <location>
        <begin position="40"/>
        <end position="59"/>
    </location>
</feature>
<keyword evidence="3 6" id="KW-0812">Transmembrane</keyword>
<dbReference type="PANTHER" id="PTHR22911:SF6">
    <property type="entry name" value="SOLUTE CARRIER FAMILY 35 MEMBER G1"/>
    <property type="match status" value="1"/>
</dbReference>
<feature type="transmembrane region" description="Helical" evidence="6">
    <location>
        <begin position="181"/>
        <end position="204"/>
    </location>
</feature>
<evidence type="ECO:0000256" key="2">
    <source>
        <dbReference type="ARBA" id="ARBA00009853"/>
    </source>
</evidence>
<sequence length="310" mass="32795">MTDQTAASRAPLLMMASMLSFTLNDTFVKLTGGELPVSQLLALRGILAVLFIAGLAHGMGHLRVRLPRADWGLLALRSIAEASSAYLIIRALLAIPLANVSAILQMLPLTITLGGFLLLREQVGWRRWLAVAAGFGGMLLIVRPGPEGFDINAILALAAVVAVTVRDLATRRMSGAVPSLMVTLAGAVTVLAVACLLSVTEGWVPMTPRLWALILAATGCIICGYSFSVLVMRAGEASLTAPFRYSGLVFALILGWLVFGDWPDGLTLTGAAVVALSGGFTMWRERRQAVAAPKLAAPPYPVPEKGVERP</sequence>